<evidence type="ECO:0000256" key="3">
    <source>
        <dbReference type="ARBA" id="ARBA00022512"/>
    </source>
</evidence>
<evidence type="ECO:0000256" key="8">
    <source>
        <dbReference type="SAM" id="Phobius"/>
    </source>
</evidence>
<evidence type="ECO:0000256" key="4">
    <source>
        <dbReference type="ARBA" id="ARBA00022525"/>
    </source>
</evidence>
<dbReference type="Pfam" id="PF01185">
    <property type="entry name" value="Hydrophobin"/>
    <property type="match status" value="1"/>
</dbReference>
<keyword evidence="10" id="KW-1185">Reference proteome</keyword>
<dbReference type="SMART" id="SM00075">
    <property type="entry name" value="HYDRO"/>
    <property type="match status" value="1"/>
</dbReference>
<keyword evidence="8" id="KW-1133">Transmembrane helix</keyword>
<evidence type="ECO:0000256" key="1">
    <source>
        <dbReference type="ARBA" id="ARBA00004191"/>
    </source>
</evidence>
<feature type="transmembrane region" description="Helical" evidence="8">
    <location>
        <begin position="45"/>
        <end position="63"/>
    </location>
</feature>
<keyword evidence="5 6" id="KW-1015">Disulfide bond</keyword>
<evidence type="ECO:0000256" key="7">
    <source>
        <dbReference type="SAM" id="MobiDB-lite"/>
    </source>
</evidence>
<keyword evidence="4 6" id="KW-0964">Secreted</keyword>
<dbReference type="GO" id="GO:0005199">
    <property type="term" value="F:structural constituent of cell wall"/>
    <property type="evidence" value="ECO:0007669"/>
    <property type="project" value="InterPro"/>
</dbReference>
<feature type="region of interest" description="Disordered" evidence="7">
    <location>
        <begin position="15"/>
        <end position="40"/>
    </location>
</feature>
<comment type="similarity">
    <text evidence="2 6">Belongs to the fungal hydrophobin family.</text>
</comment>
<evidence type="ECO:0000256" key="5">
    <source>
        <dbReference type="ARBA" id="ARBA00023157"/>
    </source>
</evidence>
<gene>
    <name evidence="9" type="ORF">JVT61DRAFT_6206</name>
</gene>
<sequence>MYANHSNANHFLSGSHQQLKYPSDGQIHPHPHPHSSSSPPPLPVMFSRISAFLPIAVAVASSARMERHMHVRRDTTPNQCNTGAVKCCNSVTNVGFRCLPIDYHSRLRPRKASDIATVLDLLSYSYDPADSVGIDCTPFNIYGAGEAASCQEQPVCCSNNTYVGLGPSLRPRCVSNFVPDRFHQHRVFPDELQLGIVLL</sequence>
<dbReference type="GO" id="GO:0009277">
    <property type="term" value="C:fungal-type cell wall"/>
    <property type="evidence" value="ECO:0007669"/>
    <property type="project" value="InterPro"/>
</dbReference>
<evidence type="ECO:0000313" key="10">
    <source>
        <dbReference type="Proteomes" id="UP000683000"/>
    </source>
</evidence>
<keyword evidence="8" id="KW-0472">Membrane</keyword>
<keyword evidence="6" id="KW-0732">Signal</keyword>
<dbReference type="Proteomes" id="UP000683000">
    <property type="component" value="Unassembled WGS sequence"/>
</dbReference>
<name>A0A8I2YKL8_9AGAM</name>
<dbReference type="EMBL" id="JAGFBS010000021">
    <property type="protein sequence ID" value="KAG6373560.1"/>
    <property type="molecule type" value="Genomic_DNA"/>
</dbReference>
<evidence type="ECO:0000313" key="9">
    <source>
        <dbReference type="EMBL" id="KAG6373560.1"/>
    </source>
</evidence>
<keyword evidence="8" id="KW-0812">Transmembrane</keyword>
<dbReference type="InterPro" id="IPR001338">
    <property type="entry name" value="Class_I_Hydrophobin"/>
</dbReference>
<dbReference type="AlphaFoldDB" id="A0A8I2YKL8"/>
<dbReference type="CDD" id="cd23507">
    <property type="entry name" value="hydrophobin_I"/>
    <property type="match status" value="1"/>
</dbReference>
<protein>
    <recommendedName>
        <fullName evidence="6">Hydrophobin</fullName>
    </recommendedName>
</protein>
<evidence type="ECO:0000256" key="6">
    <source>
        <dbReference type="RuleBase" id="RU365009"/>
    </source>
</evidence>
<comment type="caution">
    <text evidence="9">The sequence shown here is derived from an EMBL/GenBank/DDBJ whole genome shotgun (WGS) entry which is preliminary data.</text>
</comment>
<organism evidence="9 10">
    <name type="scientific">Boletus reticuloceps</name>
    <dbReference type="NCBI Taxonomy" id="495285"/>
    <lineage>
        <taxon>Eukaryota</taxon>
        <taxon>Fungi</taxon>
        <taxon>Dikarya</taxon>
        <taxon>Basidiomycota</taxon>
        <taxon>Agaricomycotina</taxon>
        <taxon>Agaricomycetes</taxon>
        <taxon>Agaricomycetidae</taxon>
        <taxon>Boletales</taxon>
        <taxon>Boletineae</taxon>
        <taxon>Boletaceae</taxon>
        <taxon>Boletoideae</taxon>
        <taxon>Boletus</taxon>
    </lineage>
</organism>
<proteinExistence type="inferred from homology"/>
<keyword evidence="3 6" id="KW-0134">Cell wall</keyword>
<evidence type="ECO:0000256" key="2">
    <source>
        <dbReference type="ARBA" id="ARBA00010446"/>
    </source>
</evidence>
<reference evidence="9" key="1">
    <citation type="submission" date="2021-03" db="EMBL/GenBank/DDBJ databases">
        <title>Evolutionary innovations through gain and loss of genes in the ectomycorrhizal Boletales.</title>
        <authorList>
            <person name="Wu G."/>
            <person name="Miyauchi S."/>
            <person name="Morin E."/>
            <person name="Yang Z.-L."/>
            <person name="Xu J."/>
            <person name="Martin F.M."/>
        </authorList>
    </citation>
    <scope>NUCLEOTIDE SEQUENCE</scope>
    <source>
        <strain evidence="9">BR01</strain>
    </source>
</reference>
<accession>A0A8I2YKL8</accession>
<dbReference type="OrthoDB" id="4225815at2759"/>
<comment type="subcellular location">
    <subcellularLocation>
        <location evidence="1 6">Secreted</location>
        <location evidence="1 6">Cell wall</location>
    </subcellularLocation>
</comment>